<evidence type="ECO:0000313" key="5">
    <source>
        <dbReference type="Proteomes" id="UP001324427"/>
    </source>
</evidence>
<feature type="region of interest" description="Disordered" evidence="2">
    <location>
        <begin position="548"/>
        <end position="579"/>
    </location>
</feature>
<dbReference type="PROSITE" id="PS50086">
    <property type="entry name" value="TBC_RABGAP"/>
    <property type="match status" value="1"/>
</dbReference>
<dbReference type="FunFam" id="1.10.472.80:FF:000038">
    <property type="entry name" value="TBC1 domain family member 5"/>
    <property type="match status" value="1"/>
</dbReference>
<gene>
    <name evidence="4" type="ORF">LTR36_001929</name>
</gene>
<dbReference type="Gene3D" id="1.10.472.80">
    <property type="entry name" value="Ypt/Rab-GAP domain of gyp1p, domain 3"/>
    <property type="match status" value="1"/>
</dbReference>
<accession>A0AAV9J370</accession>
<dbReference type="InterPro" id="IPR035969">
    <property type="entry name" value="Rab-GAP_TBC_sf"/>
</dbReference>
<dbReference type="Pfam" id="PF00566">
    <property type="entry name" value="RabGAP-TBC"/>
    <property type="match status" value="1"/>
</dbReference>
<comment type="caution">
    <text evidence="4">The sequence shown here is derived from an EMBL/GenBank/DDBJ whole genome shotgun (WGS) entry which is preliminary data.</text>
</comment>
<keyword evidence="1" id="KW-0343">GTPase activation</keyword>
<feature type="compositionally biased region" description="Low complexity" evidence="2">
    <location>
        <begin position="665"/>
        <end position="693"/>
    </location>
</feature>
<reference evidence="4 5" key="1">
    <citation type="submission" date="2021-11" db="EMBL/GenBank/DDBJ databases">
        <title>Black yeast isolated from Biological Soil Crust.</title>
        <authorList>
            <person name="Kurbessoian T."/>
        </authorList>
    </citation>
    <scope>NUCLEOTIDE SEQUENCE [LARGE SCALE GENOMIC DNA]</scope>
    <source>
        <strain evidence="4 5">CCFEE 5522</strain>
    </source>
</reference>
<feature type="region of interest" description="Disordered" evidence="2">
    <location>
        <begin position="607"/>
        <end position="782"/>
    </location>
</feature>
<evidence type="ECO:0000256" key="1">
    <source>
        <dbReference type="ARBA" id="ARBA00022468"/>
    </source>
</evidence>
<feature type="domain" description="Rab-GAP TBC" evidence="3">
    <location>
        <begin position="36"/>
        <end position="294"/>
    </location>
</feature>
<dbReference type="AlphaFoldDB" id="A0AAV9J370"/>
<organism evidence="4 5">
    <name type="scientific">Oleoguttula mirabilis</name>
    <dbReference type="NCBI Taxonomy" id="1507867"/>
    <lineage>
        <taxon>Eukaryota</taxon>
        <taxon>Fungi</taxon>
        <taxon>Dikarya</taxon>
        <taxon>Ascomycota</taxon>
        <taxon>Pezizomycotina</taxon>
        <taxon>Dothideomycetes</taxon>
        <taxon>Dothideomycetidae</taxon>
        <taxon>Mycosphaerellales</taxon>
        <taxon>Teratosphaeriaceae</taxon>
        <taxon>Oleoguttula</taxon>
    </lineage>
</organism>
<dbReference type="PANTHER" id="PTHR22957">
    <property type="entry name" value="TBC1 DOMAIN FAMILY MEMBER GTPASE-ACTIVATING PROTEIN"/>
    <property type="match status" value="1"/>
</dbReference>
<sequence>MRSLHDASTSWQALKQYRSLPELRESVRRDGHTSAAASAGLRSACWKAFLLFDSVDTATWPKTLAASRSAYNSLRMHFLQPLENPDDLDAAYDPLSEDAESTSSRARLHQDEDLRAEIQQDVDRCMPENLYFRRPDTQHMLLEILFIFCKLNPDVGYRQGMHELLAPILWAVETDAIDLGPSSKALGEDAVIRAVFDAEHVEHDSFALFSQVMHSAKNFYEQTTHSGLDNPMVVRSRRIFNDLLPQVDPQLALHLANIDILPQIFLLRWIRLLFGREFPFDDVLTVWDVIFAEDTSLELVDHLCLAMLLRIRWELLDADYNTALTLLLRYPQPDKAYPAQTFALDALYLRHHMNTEGSGYLVLKYTGRPLQRPGRPSTPPALLRNITTFSGANATRAVAARSGLSPPQLARQRSNIEAIMQSTAKNIYARSEKLGIGKAVRNAVDEVHKRAAEIRDTGPPSLPPRPARGGYGALYGRLKALEERNKQLAKLLEGAIEELWDCQRLAVEKPGAAGDGAGPADVEQLSVAVAKVQFVQVYLADASLPLPEAEPRVNPLDRDDVGGSGEAGLGGQREPADHVPDVRVEAPAFPAGQPVESTAQMGGLADPSLFEEADDDDDESPRPARPIQQSVVASAKQPPVGPKATNANPDPSRAAAHPTVDGASPGTTTTTITTPLQPDTATTKPRTARPALADSSLSWMLGQSDARAQPFGTSATSLPEHTRRKSLLFGGGQGGEGEGESAPGDRSRGERRGSGRGRGRKAVVAEADAEADAFDLGTLRRS</sequence>
<dbReference type="EMBL" id="JAVFHQ010000140">
    <property type="protein sequence ID" value="KAK4539091.1"/>
    <property type="molecule type" value="Genomic_DNA"/>
</dbReference>
<feature type="compositionally biased region" description="Basic and acidic residues" evidence="2">
    <location>
        <begin position="549"/>
        <end position="561"/>
    </location>
</feature>
<keyword evidence="5" id="KW-1185">Reference proteome</keyword>
<dbReference type="FunFam" id="1.10.8.270:FF:000031">
    <property type="entry name" value="TBC1 domain family member 5"/>
    <property type="match status" value="1"/>
</dbReference>
<proteinExistence type="predicted"/>
<dbReference type="Gene3D" id="1.10.8.270">
    <property type="entry name" value="putative rabgap domain of human tbc1 domain family member 14 like domains"/>
    <property type="match status" value="1"/>
</dbReference>
<dbReference type="SMART" id="SM00164">
    <property type="entry name" value="TBC"/>
    <property type="match status" value="1"/>
</dbReference>
<dbReference type="GO" id="GO:0005096">
    <property type="term" value="F:GTPase activator activity"/>
    <property type="evidence" value="ECO:0007669"/>
    <property type="project" value="UniProtKB-KW"/>
</dbReference>
<feature type="compositionally biased region" description="Acidic residues" evidence="2">
    <location>
        <begin position="609"/>
        <end position="619"/>
    </location>
</feature>
<name>A0AAV9J370_9PEZI</name>
<dbReference type="SUPFAM" id="SSF47923">
    <property type="entry name" value="Ypt/Rab-GAP domain of gyp1p"/>
    <property type="match status" value="2"/>
</dbReference>
<dbReference type="InterPro" id="IPR000195">
    <property type="entry name" value="Rab-GAP-TBC_dom"/>
</dbReference>
<feature type="non-terminal residue" evidence="4">
    <location>
        <position position="782"/>
    </location>
</feature>
<protein>
    <recommendedName>
        <fullName evidence="3">Rab-GAP TBC domain-containing protein</fullName>
    </recommendedName>
</protein>
<dbReference type="Proteomes" id="UP001324427">
    <property type="component" value="Unassembled WGS sequence"/>
</dbReference>
<feature type="compositionally biased region" description="Basic and acidic residues" evidence="2">
    <location>
        <begin position="743"/>
        <end position="753"/>
    </location>
</feature>
<feature type="compositionally biased region" description="Gly residues" evidence="2">
    <location>
        <begin position="562"/>
        <end position="571"/>
    </location>
</feature>
<dbReference type="PANTHER" id="PTHR22957:SF337">
    <property type="entry name" value="TBC1 DOMAIN FAMILY MEMBER 5"/>
    <property type="match status" value="1"/>
</dbReference>
<evidence type="ECO:0000313" key="4">
    <source>
        <dbReference type="EMBL" id="KAK4539091.1"/>
    </source>
</evidence>
<evidence type="ECO:0000259" key="3">
    <source>
        <dbReference type="PROSITE" id="PS50086"/>
    </source>
</evidence>
<evidence type="ECO:0000256" key="2">
    <source>
        <dbReference type="SAM" id="MobiDB-lite"/>
    </source>
</evidence>